<dbReference type="SUPFAM" id="SSF160419">
    <property type="entry name" value="YdfO-like"/>
    <property type="match status" value="1"/>
</dbReference>
<dbReference type="EMBL" id="CP045845">
    <property type="protein sequence ID" value="QGH30482.1"/>
    <property type="molecule type" value="Genomic_DNA"/>
</dbReference>
<protein>
    <submittedName>
        <fullName evidence="1">DUF1398 domain-containing protein</fullName>
    </submittedName>
</protein>
<evidence type="ECO:0000313" key="2">
    <source>
        <dbReference type="Proteomes" id="UP000344450"/>
    </source>
</evidence>
<dbReference type="InterPro" id="IPR036696">
    <property type="entry name" value="YdfO-like_sf"/>
</dbReference>
<dbReference type="Pfam" id="PF07166">
    <property type="entry name" value="DUF1398"/>
    <property type="match status" value="1"/>
</dbReference>
<gene>
    <name evidence="1" type="ORF">GHC21_12715</name>
</gene>
<dbReference type="InterPro" id="IPR009833">
    <property type="entry name" value="DUF1398"/>
</dbReference>
<evidence type="ECO:0000313" key="1">
    <source>
        <dbReference type="EMBL" id="QGH30482.1"/>
    </source>
</evidence>
<dbReference type="Proteomes" id="UP000344450">
    <property type="component" value="Chromosome"/>
</dbReference>
<proteinExistence type="predicted"/>
<reference evidence="1 2" key="1">
    <citation type="submission" date="2019-10" db="EMBL/GenBank/DDBJ databases">
        <title>Complete genome sequencing of drug resistant plasmids in Kluyvera intermedia.</title>
        <authorList>
            <person name="Ke C."/>
            <person name="Jian S."/>
        </authorList>
    </citation>
    <scope>NUCLEOTIDE SEQUENCE [LARGE SCALE GENOMIC DNA]</scope>
    <source>
        <strain evidence="1 2">N2-1</strain>
    </source>
</reference>
<dbReference type="Gene3D" id="3.30.1810.10">
    <property type="entry name" value="YdfO-like"/>
    <property type="match status" value="1"/>
</dbReference>
<dbReference type="RefSeq" id="WP_153743125.1">
    <property type="nucleotide sequence ID" value="NZ_CP045843.1"/>
</dbReference>
<accession>A0ABX6DNU2</accession>
<dbReference type="GeneID" id="91973272"/>
<organism evidence="1 2">
    <name type="scientific">Kluyvera intermedia</name>
    <name type="common">Enterobacter intermedius</name>
    <dbReference type="NCBI Taxonomy" id="61648"/>
    <lineage>
        <taxon>Bacteria</taxon>
        <taxon>Pseudomonadati</taxon>
        <taxon>Pseudomonadota</taxon>
        <taxon>Gammaproteobacteria</taxon>
        <taxon>Enterobacterales</taxon>
        <taxon>Enterobacteriaceae</taxon>
        <taxon>Kluyvera</taxon>
    </lineage>
</organism>
<name>A0ABX6DNU2_KLUIN</name>
<sequence>MEFNEMLNGFFEQVRCESDFLQFLTKLKQNDISYYIYFVATGNVQIVTTADTYLSLKSERRLIKVTQHASESLTRIAARRHFSGVTLFEQYCRELANAGVFKWVVDVDEVNRRYWSKDNRLLHSENFINPTE</sequence>
<keyword evidence="2" id="KW-1185">Reference proteome</keyword>